<dbReference type="GO" id="GO:0006310">
    <property type="term" value="P:DNA recombination"/>
    <property type="evidence" value="ECO:0007669"/>
    <property type="project" value="UniProtKB-KW"/>
</dbReference>
<dbReference type="InterPro" id="IPR011010">
    <property type="entry name" value="DNA_brk_join_enz"/>
</dbReference>
<dbReference type="Proteomes" id="UP000217154">
    <property type="component" value="Chromosome"/>
</dbReference>
<dbReference type="PANTHER" id="PTHR30349:SF94">
    <property type="entry name" value="INTEGRASE_RECOMBINASE HI_1414-RELATED"/>
    <property type="match status" value="1"/>
</dbReference>
<evidence type="ECO:0000256" key="2">
    <source>
        <dbReference type="ARBA" id="ARBA00023172"/>
    </source>
</evidence>
<dbReference type="CDD" id="cd00796">
    <property type="entry name" value="INT_Rci_Hp1_C"/>
    <property type="match status" value="1"/>
</dbReference>
<dbReference type="SUPFAM" id="SSF56349">
    <property type="entry name" value="DNA breaking-rejoining enzymes"/>
    <property type="match status" value="1"/>
</dbReference>
<accession>A0A250DI09</accession>
<evidence type="ECO:0000256" key="1">
    <source>
        <dbReference type="ARBA" id="ARBA00022908"/>
    </source>
</evidence>
<dbReference type="GO" id="GO:0003677">
    <property type="term" value="F:DNA binding"/>
    <property type="evidence" value="ECO:0007669"/>
    <property type="project" value="InterPro"/>
</dbReference>
<dbReference type="InterPro" id="IPR013762">
    <property type="entry name" value="Integrase-like_cat_sf"/>
</dbReference>
<name>A0A250DI09_9BURK</name>
<dbReference type="Pfam" id="PF00589">
    <property type="entry name" value="Phage_integrase"/>
    <property type="match status" value="1"/>
</dbReference>
<evidence type="ECO:0000313" key="5">
    <source>
        <dbReference type="Proteomes" id="UP000217154"/>
    </source>
</evidence>
<dbReference type="KEGG" id="vbo:CKY39_12135"/>
<dbReference type="Gene3D" id="1.10.443.10">
    <property type="entry name" value="Intergrase catalytic core"/>
    <property type="match status" value="1"/>
</dbReference>
<dbReference type="EMBL" id="CP023284">
    <property type="protein sequence ID" value="ATA53882.1"/>
    <property type="molecule type" value="Genomic_DNA"/>
</dbReference>
<dbReference type="PANTHER" id="PTHR30349">
    <property type="entry name" value="PHAGE INTEGRASE-RELATED"/>
    <property type="match status" value="1"/>
</dbReference>
<dbReference type="RefSeq" id="WP_095744625.1">
    <property type="nucleotide sequence ID" value="NZ_CP023284.1"/>
</dbReference>
<evidence type="ECO:0000313" key="4">
    <source>
        <dbReference type="EMBL" id="ATA53882.1"/>
    </source>
</evidence>
<sequence length="374" mass="42133">MAGKRQRPNGWEYVIKRAGLLDKPIYLTFADEKEGDAFVARTEKLLDKGIIPTELRAPSRIDTIADLVREYERDAHPKAKDRAALGTIIKAKGSTRLTSIDAGWVDDWILEMKRIDKLAPATIRAKVGALARCTDWGMRKGHVLLPDHPLRTLPDGYAQYTKTDAAIAGEARVDVERDRRLEPGEFERVSAVIVGGVLPRKQRPLALDDPQALWCMFVLAVESAMRMREMFTLTLDQVDLAKRTAFLDKTKNGDKRQVPLSSVAVATLTAYLDLRAAAGAKGRDVLFPWWDGDTIPKKLDKTSDYLSKLYIGIFEAAKCADLKFHDLRHEATSRLFEKTTLSETQIMKITGHKSHRMMMRYANLRGSDLAARLW</sequence>
<keyword evidence="1" id="KW-0229">DNA integration</keyword>
<dbReference type="InterPro" id="IPR050090">
    <property type="entry name" value="Tyrosine_recombinase_XerCD"/>
</dbReference>
<protein>
    <submittedName>
        <fullName evidence="4">Integrase</fullName>
    </submittedName>
</protein>
<dbReference type="AlphaFoldDB" id="A0A250DI09"/>
<feature type="domain" description="Tyr recombinase" evidence="3">
    <location>
        <begin position="176"/>
        <end position="374"/>
    </location>
</feature>
<dbReference type="GO" id="GO:0015074">
    <property type="term" value="P:DNA integration"/>
    <property type="evidence" value="ECO:0007669"/>
    <property type="project" value="UniProtKB-KW"/>
</dbReference>
<dbReference type="PROSITE" id="PS51898">
    <property type="entry name" value="TYR_RECOMBINASE"/>
    <property type="match status" value="1"/>
</dbReference>
<dbReference type="InterPro" id="IPR002104">
    <property type="entry name" value="Integrase_catalytic"/>
</dbReference>
<organism evidence="4 5">
    <name type="scientific">Variovorax boronicumulans</name>
    <dbReference type="NCBI Taxonomy" id="436515"/>
    <lineage>
        <taxon>Bacteria</taxon>
        <taxon>Pseudomonadati</taxon>
        <taxon>Pseudomonadota</taxon>
        <taxon>Betaproteobacteria</taxon>
        <taxon>Burkholderiales</taxon>
        <taxon>Comamonadaceae</taxon>
        <taxon>Variovorax</taxon>
    </lineage>
</organism>
<reference evidence="4 5" key="1">
    <citation type="submission" date="2017-09" db="EMBL/GenBank/DDBJ databases">
        <title>The diverse metabolic capabilities of V. boronicumulans make it an excellent choice for continued studies on novel biodegradation.</title>
        <authorList>
            <person name="Sun S."/>
        </authorList>
    </citation>
    <scope>NUCLEOTIDE SEQUENCE [LARGE SCALE GENOMIC DNA]</scope>
    <source>
        <strain evidence="4 5">J1</strain>
    </source>
</reference>
<keyword evidence="2" id="KW-0233">DNA recombination</keyword>
<evidence type="ECO:0000259" key="3">
    <source>
        <dbReference type="PROSITE" id="PS51898"/>
    </source>
</evidence>
<proteinExistence type="predicted"/>
<gene>
    <name evidence="4" type="ORF">CKY39_12135</name>
</gene>